<gene>
    <name evidence="2" type="ORF">Q5H92_23370</name>
</gene>
<evidence type="ECO:0000313" key="3">
    <source>
        <dbReference type="Proteomes" id="UP001167796"/>
    </source>
</evidence>
<evidence type="ECO:0000313" key="2">
    <source>
        <dbReference type="EMBL" id="MDO7849323.1"/>
    </source>
</evidence>
<keyword evidence="2" id="KW-0255">Endonuclease</keyword>
<dbReference type="EC" id="3.1.-.-" evidence="2"/>
<accession>A0ABT9AHH2</accession>
<proteinExistence type="predicted"/>
<dbReference type="GO" id="GO:0004519">
    <property type="term" value="F:endonuclease activity"/>
    <property type="evidence" value="ECO:0007669"/>
    <property type="project" value="UniProtKB-KW"/>
</dbReference>
<dbReference type="InterPro" id="IPR003615">
    <property type="entry name" value="HNH_nuc"/>
</dbReference>
<keyword evidence="2" id="KW-0540">Nuclease</keyword>
<dbReference type="Proteomes" id="UP001167796">
    <property type="component" value="Unassembled WGS sequence"/>
</dbReference>
<dbReference type="GO" id="GO:0016787">
    <property type="term" value="F:hydrolase activity"/>
    <property type="evidence" value="ECO:0007669"/>
    <property type="project" value="UniProtKB-KW"/>
</dbReference>
<organism evidence="2 3">
    <name type="scientific">Hymenobacter mellowenesis</name>
    <dbReference type="NCBI Taxonomy" id="3063995"/>
    <lineage>
        <taxon>Bacteria</taxon>
        <taxon>Pseudomonadati</taxon>
        <taxon>Bacteroidota</taxon>
        <taxon>Cytophagia</taxon>
        <taxon>Cytophagales</taxon>
        <taxon>Hymenobacteraceae</taxon>
        <taxon>Hymenobacter</taxon>
    </lineage>
</organism>
<sequence length="170" mass="18966">MNTCLHCGTLTANAKYCSRSCANRVNGSLFPSRKRLARQCKHCGTALQTRRTTCDSCNPSFVDWRLVPLQQLKAKALQQYAAQIRSLARVAYRKSSQPKACAVCGYDTHYEVCHIKPINEFLPTDFVADVNKLNNLVALCPNHHWEFDHGLLSITVILAATAVESLPCNQ</sequence>
<reference evidence="2" key="1">
    <citation type="submission" date="2023-07" db="EMBL/GenBank/DDBJ databases">
        <authorList>
            <person name="Kim M.K."/>
        </authorList>
    </citation>
    <scope>NUCLEOTIDE SEQUENCE</scope>
    <source>
        <strain evidence="2">M29</strain>
    </source>
</reference>
<evidence type="ECO:0000259" key="1">
    <source>
        <dbReference type="Pfam" id="PF13391"/>
    </source>
</evidence>
<dbReference type="Pfam" id="PF13391">
    <property type="entry name" value="HNH_2"/>
    <property type="match status" value="1"/>
</dbReference>
<dbReference type="RefSeq" id="WP_305013991.1">
    <property type="nucleotide sequence ID" value="NZ_JAUQSX010000016.1"/>
</dbReference>
<protein>
    <submittedName>
        <fullName evidence="2">HNH endonuclease signature motif containing protein</fullName>
        <ecNumber evidence="2">3.1.-.-</ecNumber>
    </submittedName>
</protein>
<name>A0ABT9AHH2_9BACT</name>
<comment type="caution">
    <text evidence="2">The sequence shown here is derived from an EMBL/GenBank/DDBJ whole genome shotgun (WGS) entry which is preliminary data.</text>
</comment>
<keyword evidence="2" id="KW-0378">Hydrolase</keyword>
<feature type="domain" description="HNH nuclease" evidence="1">
    <location>
        <begin position="101"/>
        <end position="154"/>
    </location>
</feature>
<dbReference type="CDD" id="cd00085">
    <property type="entry name" value="HNHc"/>
    <property type="match status" value="1"/>
</dbReference>
<keyword evidence="3" id="KW-1185">Reference proteome</keyword>
<dbReference type="EMBL" id="JAUQSX010000016">
    <property type="protein sequence ID" value="MDO7849323.1"/>
    <property type="molecule type" value="Genomic_DNA"/>
</dbReference>